<protein>
    <submittedName>
        <fullName evidence="4">ATP synthase, subunit C</fullName>
    </submittedName>
</protein>
<reference evidence="4 5" key="1">
    <citation type="submission" date="2011-02" db="EMBL/GenBank/DDBJ databases">
        <authorList>
            <person name="Stanhope M.J."/>
            <person name="Durkin A.S."/>
            <person name="Hostetler J."/>
            <person name="Kim M."/>
            <person name="Radune D."/>
            <person name="Singh I."/>
            <person name="Town C.D."/>
        </authorList>
    </citation>
    <scope>NUCLEOTIDE SEQUENCE [LARGE SCALE GENOMIC DNA]</scope>
    <source>
        <strain evidence="4 5">NCFD 2020</strain>
    </source>
</reference>
<dbReference type="PANTHER" id="PTHR38682">
    <property type="entry name" value="V-TYPE ATP SYNTHASE SUBUNIT C"/>
    <property type="match status" value="1"/>
</dbReference>
<accession>F1YY26</accession>
<organism evidence="4 5">
    <name type="scientific">Streptococcus parauberis NCFD 2020</name>
    <dbReference type="NCBI Taxonomy" id="873447"/>
    <lineage>
        <taxon>Bacteria</taxon>
        <taxon>Bacillati</taxon>
        <taxon>Bacillota</taxon>
        <taxon>Bacilli</taxon>
        <taxon>Lactobacillales</taxon>
        <taxon>Streptococcaceae</taxon>
        <taxon>Streptococcus</taxon>
    </lineage>
</organism>
<proteinExistence type="inferred from homology"/>
<name>F1YY26_9STRE</name>
<comment type="caution">
    <text evidence="4">The sequence shown here is derived from an EMBL/GenBank/DDBJ whole genome shotgun (WGS) entry which is preliminary data.</text>
</comment>
<dbReference type="PANTHER" id="PTHR38682:SF1">
    <property type="entry name" value="V-TYPE ATP SYNTHASE SUBUNIT C"/>
    <property type="match status" value="1"/>
</dbReference>
<evidence type="ECO:0000313" key="5">
    <source>
        <dbReference type="Proteomes" id="UP000003732"/>
    </source>
</evidence>
<sequence>MEKEQFAQINTTIAVKEKEMISAQQFQKILLNPNKETIINLMQEKGYAIKVENFENLDLVEKALMSKLIVAYQWAFQESPSGEVVEVLALPYLYHNLKVLLKEKASKQDLSKLLIPIGKVSLSHLDHLVRTLSSDVLPDHLVNEVAAIWQEHLNYQDYRVLEVGCDLAYFKHLKRIAEQLDDQKIYQATSLIIQFYNLITVKRAEALHKNQGFMKQLISDQGHLGLSTYLDLAEGKEVSTWFNQLNPDVFSLQFKEAQTALVNDKLTLPELERLVDQLLFSAFESGKYNADGPYQLLRYLLGLEFEIKNFRLLISALVNDLPIELVKERMRPIYE</sequence>
<dbReference type="Gene3D" id="1.20.1690.10">
    <property type="entry name" value="V-type ATP synthase subunit C domain"/>
    <property type="match status" value="2"/>
</dbReference>
<dbReference type="SUPFAM" id="SSF103486">
    <property type="entry name" value="V-type ATP synthase subunit C"/>
    <property type="match status" value="1"/>
</dbReference>
<dbReference type="Proteomes" id="UP000003732">
    <property type="component" value="Unassembled WGS sequence"/>
</dbReference>
<dbReference type="RefSeq" id="WP_003103592.1">
    <property type="nucleotide sequence ID" value="NZ_AEUT02000001.1"/>
</dbReference>
<dbReference type="AlphaFoldDB" id="F1YY26"/>
<evidence type="ECO:0000256" key="1">
    <source>
        <dbReference type="ARBA" id="ARBA00006709"/>
    </source>
</evidence>
<dbReference type="GeneID" id="61419931"/>
<dbReference type="Pfam" id="PF01992">
    <property type="entry name" value="vATP-synt_AC39"/>
    <property type="match status" value="1"/>
</dbReference>
<dbReference type="InterPro" id="IPR036079">
    <property type="entry name" value="ATPase_csu/dsu_sf"/>
</dbReference>
<comment type="similarity">
    <text evidence="1">Belongs to the V-ATPase V0D/AC39 subunit family.</text>
</comment>
<dbReference type="InterPro" id="IPR002843">
    <property type="entry name" value="ATPase_V0-cplx_csu/dsu"/>
</dbReference>
<gene>
    <name evidence="4" type="ORF">SPB_0224</name>
</gene>
<evidence type="ECO:0000313" key="4">
    <source>
        <dbReference type="EMBL" id="EGE53679.1"/>
    </source>
</evidence>
<evidence type="ECO:0000256" key="3">
    <source>
        <dbReference type="ARBA" id="ARBA00023065"/>
    </source>
</evidence>
<dbReference type="InterPro" id="IPR035067">
    <property type="entry name" value="V-type_ATPase_csu/dsu"/>
</dbReference>
<keyword evidence="2" id="KW-0813">Transport</keyword>
<dbReference type="InterPro" id="IPR050873">
    <property type="entry name" value="V-ATPase_V0D/AC39_subunit"/>
</dbReference>
<dbReference type="Gene3D" id="1.10.132.50">
    <property type="entry name" value="ATP synthase (C/AC39) subunit, domain 3"/>
    <property type="match status" value="1"/>
</dbReference>
<dbReference type="EMBL" id="AEUT02000001">
    <property type="protein sequence ID" value="EGE53679.1"/>
    <property type="molecule type" value="Genomic_DNA"/>
</dbReference>
<dbReference type="HOGENOM" id="CLU_059311_1_0_9"/>
<dbReference type="eggNOG" id="COG1527">
    <property type="taxonomic scope" value="Bacteria"/>
</dbReference>
<evidence type="ECO:0000256" key="2">
    <source>
        <dbReference type="ARBA" id="ARBA00022448"/>
    </source>
</evidence>
<dbReference type="GO" id="GO:0046961">
    <property type="term" value="F:proton-transporting ATPase activity, rotational mechanism"/>
    <property type="evidence" value="ECO:0007669"/>
    <property type="project" value="InterPro"/>
</dbReference>
<dbReference type="InterPro" id="IPR044911">
    <property type="entry name" value="V-type_ATPase_csu/dsu_dom_3"/>
</dbReference>
<keyword evidence="3" id="KW-0406">Ion transport</keyword>